<evidence type="ECO:0000259" key="11">
    <source>
        <dbReference type="PROSITE" id="PS51819"/>
    </source>
</evidence>
<evidence type="ECO:0000256" key="2">
    <source>
        <dbReference type="ARBA" id="ARBA00004141"/>
    </source>
</evidence>
<dbReference type="WBParaSite" id="TASK_0000476101-mRNA-1">
    <property type="protein sequence ID" value="TASK_0000476101-mRNA-1"/>
    <property type="gene ID" value="TASK_0000476101"/>
</dbReference>
<dbReference type="InterPro" id="IPR037523">
    <property type="entry name" value="VOC_core"/>
</dbReference>
<dbReference type="InterPro" id="IPR043193">
    <property type="entry name" value="GLOD4"/>
</dbReference>
<dbReference type="InterPro" id="IPR043194">
    <property type="entry name" value="GLOD4_C"/>
</dbReference>
<reference evidence="14" key="1">
    <citation type="submission" date="2017-02" db="UniProtKB">
        <authorList>
            <consortium name="WormBaseParasite"/>
        </authorList>
    </citation>
    <scope>IDENTIFICATION</scope>
</reference>
<keyword evidence="4 10" id="KW-0812">Transmembrane</keyword>
<keyword evidence="13" id="KW-1185">Reference proteome</keyword>
<feature type="transmembrane region" description="Helical" evidence="10">
    <location>
        <begin position="342"/>
        <end position="368"/>
    </location>
</feature>
<dbReference type="GO" id="GO:0004671">
    <property type="term" value="F:protein C-terminal S-isoprenylcysteine carboxyl O-methyltransferase activity"/>
    <property type="evidence" value="ECO:0007669"/>
    <property type="project" value="UniProtKB-EC"/>
</dbReference>
<comment type="similarity">
    <text evidence="10">Belongs to the class VI-like SAM-binding methyltransferase superfamily. Isoprenylcysteine carboxyl methyltransferase family.</text>
</comment>
<evidence type="ECO:0000256" key="9">
    <source>
        <dbReference type="ARBA" id="ARBA00023656"/>
    </source>
</evidence>
<evidence type="ECO:0000313" key="14">
    <source>
        <dbReference type="WBParaSite" id="TASK_0000476101-mRNA-1"/>
    </source>
</evidence>
<comment type="function">
    <text evidence="8">Catalyzes the post-translational methylation of isoprenylated C-terminal cysteine residues.</text>
</comment>
<dbReference type="InterPro" id="IPR007269">
    <property type="entry name" value="ICMT_MeTrfase"/>
</dbReference>
<feature type="transmembrane region" description="Helical" evidence="10">
    <location>
        <begin position="462"/>
        <end position="480"/>
    </location>
</feature>
<accession>A0A0R3W448</accession>
<feature type="domain" description="VOC" evidence="11">
    <location>
        <begin position="109"/>
        <end position="228"/>
    </location>
</feature>
<keyword evidence="6 10" id="KW-1133">Transmembrane helix</keyword>
<gene>
    <name evidence="12" type="ORF">TASK_LOCUS4762</name>
</gene>
<comment type="catalytic activity">
    <reaction evidence="1 10">
        <text>[protein]-C-terminal S-[(2E,6E)-farnesyl]-L-cysteine + S-adenosyl-L-methionine = [protein]-C-terminal S-[(2E,6E)-farnesyl]-L-cysteine methyl ester + S-adenosyl-L-homocysteine</text>
        <dbReference type="Rhea" id="RHEA:21672"/>
        <dbReference type="Rhea" id="RHEA-COMP:12125"/>
        <dbReference type="Rhea" id="RHEA-COMP:12126"/>
        <dbReference type="ChEBI" id="CHEBI:57856"/>
        <dbReference type="ChEBI" id="CHEBI:59789"/>
        <dbReference type="ChEBI" id="CHEBI:90510"/>
        <dbReference type="ChEBI" id="CHEBI:90511"/>
        <dbReference type="EC" id="2.1.1.100"/>
    </reaction>
</comment>
<dbReference type="InterPro" id="IPR029068">
    <property type="entry name" value="Glyas_Bleomycin-R_OHBP_Dase"/>
</dbReference>
<dbReference type="AlphaFoldDB" id="A0A0R3W448"/>
<evidence type="ECO:0000313" key="13">
    <source>
        <dbReference type="Proteomes" id="UP000282613"/>
    </source>
</evidence>
<dbReference type="PROSITE" id="PS51564">
    <property type="entry name" value="SAM_ICMT"/>
    <property type="match status" value="1"/>
</dbReference>
<feature type="transmembrane region" description="Helical" evidence="10">
    <location>
        <begin position="486"/>
        <end position="503"/>
    </location>
</feature>
<comment type="subcellular location">
    <subcellularLocation>
        <location evidence="10">Endoplasmic reticulum membrane</location>
        <topology evidence="10">Multi-pass membrane protein</topology>
    </subcellularLocation>
    <subcellularLocation>
        <location evidence="2">Membrane</location>
        <topology evidence="2">Multi-pass membrane protein</topology>
    </subcellularLocation>
</comment>
<dbReference type="EC" id="2.1.1.100" evidence="10"/>
<keyword evidence="10" id="KW-0949">S-adenosyl-L-methionine</keyword>
<evidence type="ECO:0000256" key="1">
    <source>
        <dbReference type="ARBA" id="ARBA00001450"/>
    </source>
</evidence>
<evidence type="ECO:0000256" key="7">
    <source>
        <dbReference type="ARBA" id="ARBA00023136"/>
    </source>
</evidence>
<evidence type="ECO:0000256" key="10">
    <source>
        <dbReference type="RuleBase" id="RU362022"/>
    </source>
</evidence>
<evidence type="ECO:0000256" key="8">
    <source>
        <dbReference type="ARBA" id="ARBA00023572"/>
    </source>
</evidence>
<evidence type="ECO:0000256" key="4">
    <source>
        <dbReference type="ARBA" id="ARBA00022692"/>
    </source>
</evidence>
<reference evidence="12 13" key="2">
    <citation type="submission" date="2018-11" db="EMBL/GenBank/DDBJ databases">
        <authorList>
            <consortium name="Pathogen Informatics"/>
        </authorList>
    </citation>
    <scope>NUCLEOTIDE SEQUENCE [LARGE SCALE GENOMIC DNA]</scope>
</reference>
<evidence type="ECO:0000256" key="6">
    <source>
        <dbReference type="ARBA" id="ARBA00022989"/>
    </source>
</evidence>
<dbReference type="PANTHER" id="PTHR46466:SF1">
    <property type="entry name" value="GLYOXALASE DOMAIN-CONTAINING PROTEIN 4"/>
    <property type="match status" value="1"/>
</dbReference>
<protein>
    <recommendedName>
        <fullName evidence="9 10">Protein-S-isoprenylcysteine O-methyltransferase</fullName>
        <ecNumber evidence="10">2.1.1.100</ecNumber>
    </recommendedName>
</protein>
<keyword evidence="10" id="KW-0256">Endoplasmic reticulum</keyword>
<feature type="transmembrane region" description="Helical" evidence="10">
    <location>
        <begin position="389"/>
        <end position="408"/>
    </location>
</feature>
<feature type="transmembrane region" description="Helical" evidence="10">
    <location>
        <begin position="316"/>
        <end position="336"/>
    </location>
</feature>
<dbReference type="GO" id="GO:0032259">
    <property type="term" value="P:methylation"/>
    <property type="evidence" value="ECO:0007669"/>
    <property type="project" value="UniProtKB-KW"/>
</dbReference>
<keyword evidence="7 10" id="KW-0472">Membrane</keyword>
<keyword evidence="5" id="KW-0677">Repeat</keyword>
<evidence type="ECO:0000256" key="5">
    <source>
        <dbReference type="ARBA" id="ARBA00022737"/>
    </source>
</evidence>
<dbReference type="SUPFAM" id="SSF54593">
    <property type="entry name" value="Glyoxalase/Bleomycin resistance protein/Dihydroxybiphenyl dioxygenase"/>
    <property type="match status" value="1"/>
</dbReference>
<dbReference type="PANTHER" id="PTHR46466">
    <property type="entry name" value="GLYOXALASE DOMAIN-CONTAINING PROTEIN 4"/>
    <property type="match status" value="1"/>
</dbReference>
<keyword evidence="10" id="KW-0489">Methyltransferase</keyword>
<dbReference type="InterPro" id="IPR025770">
    <property type="entry name" value="PPMT_MeTrfase"/>
</dbReference>
<feature type="transmembrane region" description="Helical" evidence="10">
    <location>
        <begin position="420"/>
        <end position="441"/>
    </location>
</feature>
<dbReference type="STRING" id="60517.A0A0R3W448"/>
<keyword evidence="10" id="KW-0808">Transferase</keyword>
<dbReference type="Gene3D" id="1.20.120.1630">
    <property type="match status" value="1"/>
</dbReference>
<dbReference type="CDD" id="cd16357">
    <property type="entry name" value="GLOD4_C"/>
    <property type="match status" value="1"/>
</dbReference>
<name>A0A0R3W448_TAEAS</name>
<evidence type="ECO:0000313" key="12">
    <source>
        <dbReference type="EMBL" id="VDK33950.1"/>
    </source>
</evidence>
<feature type="transmembrane region" description="Helical" evidence="10">
    <location>
        <begin position="557"/>
        <end position="574"/>
    </location>
</feature>
<proteinExistence type="inferred from homology"/>
<dbReference type="Pfam" id="PF04140">
    <property type="entry name" value="ICMT"/>
    <property type="match status" value="1"/>
</dbReference>
<sequence>MQVLRHEEFVEGCKAACNGPYDGKWSKTMIGYGPEDNHFVLELTYNYGIGSYRHGNDFVGIHIHCPELYRRIASDSTLPKIEHEGFLEVSDPAGYRFFIHNEKASSHDPVRKLELASANIHRSIDYWSEKCGMKLLESSDKHALFNYGEGQCQLQLTLAKQPIDRGQAYGRVAFSCPRNQLPSLQEKMDKEGETVLTRLVSLETPGKATVEVIILADPDGHEICFVGDEAFCSLSQVDPKADELLAVAMAEDHSDSWFQKRGGKKAQNLEVEWSISSWCRLVNVDPAVVWLVVRFAGFEHIAMVPEVLPWPAPTSLVGFILGVSSLLTIDCTLLSYTPFFSILSPFLLIAIFVSLLFLVSYGFLPCAVEFFSSYATRGRDLDPRGYRRNLSIAFCLGGVFLFGLLLTFHASKELSNSRAIWPFGIYLAFLAFFHWSEFFVSALTSPSRAGVDLYLLDHSPEYLGAMALSFIEYWLEVLFWPAKVTFLWINLTGLLICIAGEAFRKMAMLTAADNFSHYVEHTWRREHHLVRKGVYAWCRHPAYVGWFFWSLGTQLLLVNPLCSFVYPLAAYFFFHDRVYSEERSLVAFFGDAYRSYQNEVPTGLPFIHGYVEPAVRASTR</sequence>
<dbReference type="PROSITE" id="PS51819">
    <property type="entry name" value="VOC"/>
    <property type="match status" value="1"/>
</dbReference>
<dbReference type="Gene3D" id="3.10.180.10">
    <property type="entry name" value="2,3-Dihydroxybiphenyl 1,2-Dioxygenase, domain 1"/>
    <property type="match status" value="2"/>
</dbReference>
<dbReference type="OrthoDB" id="1545884at2759"/>
<organism evidence="14">
    <name type="scientific">Taenia asiatica</name>
    <name type="common">Asian tapeworm</name>
    <dbReference type="NCBI Taxonomy" id="60517"/>
    <lineage>
        <taxon>Eukaryota</taxon>
        <taxon>Metazoa</taxon>
        <taxon>Spiralia</taxon>
        <taxon>Lophotrochozoa</taxon>
        <taxon>Platyhelminthes</taxon>
        <taxon>Cestoda</taxon>
        <taxon>Eucestoda</taxon>
        <taxon>Cyclophyllidea</taxon>
        <taxon>Taeniidae</taxon>
        <taxon>Taenia</taxon>
    </lineage>
</organism>
<evidence type="ECO:0000256" key="3">
    <source>
        <dbReference type="ARBA" id="ARBA00010363"/>
    </source>
</evidence>
<comment type="similarity">
    <text evidence="3">Belongs to the glyoxalase I family.</text>
</comment>
<dbReference type="EMBL" id="UYRS01018369">
    <property type="protein sequence ID" value="VDK33950.1"/>
    <property type="molecule type" value="Genomic_DNA"/>
</dbReference>
<dbReference type="GO" id="GO:0005789">
    <property type="term" value="C:endoplasmic reticulum membrane"/>
    <property type="evidence" value="ECO:0007669"/>
    <property type="project" value="UniProtKB-SubCell"/>
</dbReference>
<dbReference type="Proteomes" id="UP000282613">
    <property type="component" value="Unassembled WGS sequence"/>
</dbReference>
<dbReference type="Pfam" id="PF21701">
    <property type="entry name" value="GLOD4_C"/>
    <property type="match status" value="1"/>
</dbReference>